<dbReference type="Pfam" id="PF01026">
    <property type="entry name" value="TatD_DNase"/>
    <property type="match status" value="1"/>
</dbReference>
<dbReference type="EMBL" id="JAKELL010000007">
    <property type="protein sequence ID" value="KAH8997236.1"/>
    <property type="molecule type" value="Genomic_DNA"/>
</dbReference>
<dbReference type="InterPro" id="IPR053044">
    <property type="entry name" value="Metallo-hydrolase/TatD-type"/>
</dbReference>
<dbReference type="InterPro" id="IPR032466">
    <property type="entry name" value="Metal_Hydrolase"/>
</dbReference>
<dbReference type="InterPro" id="IPR001130">
    <property type="entry name" value="TatD-like"/>
</dbReference>
<evidence type="ECO:0000313" key="1">
    <source>
        <dbReference type="EMBL" id="KAH8997236.1"/>
    </source>
</evidence>
<dbReference type="PANTHER" id="PTHR47345">
    <property type="entry name" value="CUT9-INTERACTING PROTEIN SCN1"/>
    <property type="match status" value="1"/>
</dbReference>
<name>A0AAD4LS18_9AGAM</name>
<reference evidence="1" key="1">
    <citation type="submission" date="2022-01" db="EMBL/GenBank/DDBJ databases">
        <title>Comparative genomics reveals a dynamic genome evolution in the ectomycorrhizal milk-cap (Lactarius) mushrooms.</title>
        <authorList>
            <consortium name="DOE Joint Genome Institute"/>
            <person name="Lebreton A."/>
            <person name="Tang N."/>
            <person name="Kuo A."/>
            <person name="LaButti K."/>
            <person name="Drula E."/>
            <person name="Barry K."/>
            <person name="Clum A."/>
            <person name="Lipzen A."/>
            <person name="Mousain D."/>
            <person name="Ng V."/>
            <person name="Wang R."/>
            <person name="Wang X."/>
            <person name="Dai Y."/>
            <person name="Henrissat B."/>
            <person name="Grigoriev I.V."/>
            <person name="Guerin-Laguette A."/>
            <person name="Yu F."/>
            <person name="Martin F.M."/>
        </authorList>
    </citation>
    <scope>NUCLEOTIDE SEQUENCE</scope>
    <source>
        <strain evidence="1">QP</strain>
    </source>
</reference>
<sequence length="383" mass="41511">MSPAPQVLEHLVDVHCHPTDAPSITASSIGSLPCTLCAMSTQAGDQSKVAALARAHPDRVVPAFGYHPWWTHRISLSASAGEVPDSAAHYRALFLSESSSPPSAKLEAAFARLLPALPPPIPLADVLADVRAHLTEFPSAMLGEVGIDRVARVPFAGPSVPDADDDADGANGNGNGRGLSPFLTPLAHQLAVLEAQLALAVELRRNVSMHSVKAPAQTRALFDRMAAAHGAAWYAISVDVHSCKFSPEAWREIGNHHPNVYLSLSTAINGGIPNFVALIRECAPTRLLVESDWPDARDAPTRTWDMACMVAEIHGWPIEDTWEDTPPSDEAKWGVIRRLESNWRTFVKGGHVAPIRGIRSRERRRRDYSLDLVESDTEDEGET</sequence>
<dbReference type="AlphaFoldDB" id="A0AAD4LS18"/>
<organism evidence="1 2">
    <name type="scientific">Lactarius akahatsu</name>
    <dbReference type="NCBI Taxonomy" id="416441"/>
    <lineage>
        <taxon>Eukaryota</taxon>
        <taxon>Fungi</taxon>
        <taxon>Dikarya</taxon>
        <taxon>Basidiomycota</taxon>
        <taxon>Agaricomycotina</taxon>
        <taxon>Agaricomycetes</taxon>
        <taxon>Russulales</taxon>
        <taxon>Russulaceae</taxon>
        <taxon>Lactarius</taxon>
    </lineage>
</organism>
<accession>A0AAD4LS18</accession>
<dbReference type="Proteomes" id="UP001201163">
    <property type="component" value="Unassembled WGS sequence"/>
</dbReference>
<dbReference type="Gene3D" id="3.20.20.140">
    <property type="entry name" value="Metal-dependent hydrolases"/>
    <property type="match status" value="1"/>
</dbReference>
<evidence type="ECO:0000313" key="2">
    <source>
        <dbReference type="Proteomes" id="UP001201163"/>
    </source>
</evidence>
<gene>
    <name evidence="1" type="ORF">EDB92DRAFT_2082844</name>
</gene>
<comment type="caution">
    <text evidence="1">The sequence shown here is derived from an EMBL/GenBank/DDBJ whole genome shotgun (WGS) entry which is preliminary data.</text>
</comment>
<dbReference type="GO" id="GO:0016788">
    <property type="term" value="F:hydrolase activity, acting on ester bonds"/>
    <property type="evidence" value="ECO:0007669"/>
    <property type="project" value="InterPro"/>
</dbReference>
<dbReference type="PANTHER" id="PTHR47345:SF1">
    <property type="entry name" value="CUT9-INTERACTING PROTEIN SCN1"/>
    <property type="match status" value="1"/>
</dbReference>
<keyword evidence="2" id="KW-1185">Reference proteome</keyword>
<proteinExistence type="predicted"/>
<protein>
    <submittedName>
        <fullName evidence="1">TatD DNase family Scn1</fullName>
    </submittedName>
</protein>
<dbReference type="SUPFAM" id="SSF51556">
    <property type="entry name" value="Metallo-dependent hydrolases"/>
    <property type="match status" value="1"/>
</dbReference>